<name>A0AAV5D5X1_ELECO</name>
<proteinExistence type="predicted"/>
<keyword evidence="3" id="KW-1185">Reference proteome</keyword>
<dbReference type="InterPro" id="IPR003428">
    <property type="entry name" value="MAM33"/>
</dbReference>
<dbReference type="SUPFAM" id="SSF54529">
    <property type="entry name" value="Mitochondrial glycoprotein MAM33-like"/>
    <property type="match status" value="1"/>
</dbReference>
<reference evidence="2" key="2">
    <citation type="submission" date="2021-12" db="EMBL/GenBank/DDBJ databases">
        <title>Resequencing data analysis of finger millet.</title>
        <authorList>
            <person name="Hatakeyama M."/>
            <person name="Aluri S."/>
            <person name="Balachadran M.T."/>
            <person name="Sivarajan S.R."/>
            <person name="Poveda L."/>
            <person name="Shimizu-Inatsugi R."/>
            <person name="Schlapbach R."/>
            <person name="Sreeman S.M."/>
            <person name="Shimizu K.K."/>
        </authorList>
    </citation>
    <scope>NUCLEOTIDE SEQUENCE</scope>
</reference>
<dbReference type="AlphaFoldDB" id="A0AAV5D5X1"/>
<dbReference type="Proteomes" id="UP001054889">
    <property type="component" value="Unassembled WGS sequence"/>
</dbReference>
<reference evidence="2" key="1">
    <citation type="journal article" date="2018" name="DNA Res.">
        <title>Multiple hybrid de novo genome assembly of finger millet, an orphan allotetraploid crop.</title>
        <authorList>
            <person name="Hatakeyama M."/>
            <person name="Aluri S."/>
            <person name="Balachadran M.T."/>
            <person name="Sivarajan S.R."/>
            <person name="Patrignani A."/>
            <person name="Gruter S."/>
            <person name="Poveda L."/>
            <person name="Shimizu-Inatsugi R."/>
            <person name="Baeten J."/>
            <person name="Francoijs K.J."/>
            <person name="Nataraja K.N."/>
            <person name="Reddy Y.A.N."/>
            <person name="Phadnis S."/>
            <person name="Ravikumar R.L."/>
            <person name="Schlapbach R."/>
            <person name="Sreeman S.M."/>
            <person name="Shimizu K.K."/>
        </authorList>
    </citation>
    <scope>NUCLEOTIDE SEQUENCE</scope>
</reference>
<accession>A0AAV5D5X1</accession>
<evidence type="ECO:0000313" key="3">
    <source>
        <dbReference type="Proteomes" id="UP001054889"/>
    </source>
</evidence>
<feature type="compositionally biased region" description="Acidic residues" evidence="1">
    <location>
        <begin position="135"/>
        <end position="163"/>
    </location>
</feature>
<dbReference type="PANTHER" id="PTHR10826:SF15">
    <property type="entry name" value="OS01G0143800 PROTEIN"/>
    <property type="match status" value="1"/>
</dbReference>
<sequence>MALVSATASPTSLHLSIASGAVGGAVTCSLPQLWRPLAAPLRAAKGANSTPVVLESKVKGKKKKGSGAGNLAGALDLEIKDAQEYLDSDEQEPAPENFPFEIIDEEGMSVVILKRGYKDEKIEVIVSMPNLEGPPEFDDEDGEGDGENAGKDDEDEEEDDESAGDSSISLKVVVSKDSGPKLEFTCTAFREEITIDDMLIVEKTEVEGEEKFPYEGPEFTELPPNVQKGLFKFLEQRGVTLSATNYMHDYMVTKQTQEYIRWMRKLKDFVKQ</sequence>
<comment type="caution">
    <text evidence="2">The sequence shown here is derived from an EMBL/GenBank/DDBJ whole genome shotgun (WGS) entry which is preliminary data.</text>
</comment>
<dbReference type="FunFam" id="3.10.280.10:FF:000002">
    <property type="entry name" value="Mitochondrial glycoprotein family protein"/>
    <property type="match status" value="1"/>
</dbReference>
<dbReference type="Gene3D" id="3.10.280.10">
    <property type="entry name" value="Mitochondrial glycoprotein"/>
    <property type="match status" value="1"/>
</dbReference>
<organism evidence="2 3">
    <name type="scientific">Eleusine coracana subsp. coracana</name>
    <dbReference type="NCBI Taxonomy" id="191504"/>
    <lineage>
        <taxon>Eukaryota</taxon>
        <taxon>Viridiplantae</taxon>
        <taxon>Streptophyta</taxon>
        <taxon>Embryophyta</taxon>
        <taxon>Tracheophyta</taxon>
        <taxon>Spermatophyta</taxon>
        <taxon>Magnoliopsida</taxon>
        <taxon>Liliopsida</taxon>
        <taxon>Poales</taxon>
        <taxon>Poaceae</taxon>
        <taxon>PACMAD clade</taxon>
        <taxon>Chloridoideae</taxon>
        <taxon>Cynodonteae</taxon>
        <taxon>Eleusininae</taxon>
        <taxon>Eleusine</taxon>
    </lineage>
</organism>
<dbReference type="Pfam" id="PF02330">
    <property type="entry name" value="MAM33"/>
    <property type="match status" value="1"/>
</dbReference>
<evidence type="ECO:0000256" key="1">
    <source>
        <dbReference type="SAM" id="MobiDB-lite"/>
    </source>
</evidence>
<dbReference type="PANTHER" id="PTHR10826">
    <property type="entry name" value="COMPLEMENT COMPONENT 1"/>
    <property type="match status" value="1"/>
</dbReference>
<evidence type="ECO:0000313" key="2">
    <source>
        <dbReference type="EMBL" id="GJN05836.1"/>
    </source>
</evidence>
<feature type="region of interest" description="Disordered" evidence="1">
    <location>
        <begin position="128"/>
        <end position="170"/>
    </location>
</feature>
<protein>
    <recommendedName>
        <fullName evidence="4">Mitochondrial glycoprotein family protein</fullName>
    </recommendedName>
</protein>
<dbReference type="EMBL" id="BQKI01000012">
    <property type="protein sequence ID" value="GJN05836.1"/>
    <property type="molecule type" value="Genomic_DNA"/>
</dbReference>
<gene>
    <name evidence="2" type="primary">ga23504</name>
    <name evidence="2" type="ORF">PR202_ga23504</name>
</gene>
<evidence type="ECO:0008006" key="4">
    <source>
        <dbReference type="Google" id="ProtNLM"/>
    </source>
</evidence>
<dbReference type="InterPro" id="IPR036561">
    <property type="entry name" value="MAM33_sf"/>
</dbReference>
<dbReference type="GO" id="GO:0005759">
    <property type="term" value="C:mitochondrial matrix"/>
    <property type="evidence" value="ECO:0007669"/>
    <property type="project" value="InterPro"/>
</dbReference>